<comment type="caution">
    <text evidence="8">The sequence shown here is derived from an EMBL/GenBank/DDBJ whole genome shotgun (WGS) entry which is preliminary data.</text>
</comment>
<feature type="compositionally biased region" description="Basic and acidic residues" evidence="5">
    <location>
        <begin position="638"/>
        <end position="655"/>
    </location>
</feature>
<dbReference type="InterPro" id="IPR050496">
    <property type="entry name" value="SNF2_RAD54_helicase_repair"/>
</dbReference>
<keyword evidence="2" id="KW-0378">Hydrolase</keyword>
<dbReference type="FunFam" id="3.40.50.10810:FF:000021">
    <property type="entry name" value="DNA repair and recombination protein RAD54"/>
    <property type="match status" value="1"/>
</dbReference>
<organism evidence="8 9">
    <name type="scientific">[Myrmecia] bisecta</name>
    <dbReference type="NCBI Taxonomy" id="41462"/>
    <lineage>
        <taxon>Eukaryota</taxon>
        <taxon>Viridiplantae</taxon>
        <taxon>Chlorophyta</taxon>
        <taxon>core chlorophytes</taxon>
        <taxon>Trebouxiophyceae</taxon>
        <taxon>Trebouxiales</taxon>
        <taxon>Trebouxiaceae</taxon>
        <taxon>Myrmecia</taxon>
    </lineage>
</organism>
<dbReference type="Proteomes" id="UP001489004">
    <property type="component" value="Unassembled WGS sequence"/>
</dbReference>
<feature type="region of interest" description="Disordered" evidence="5">
    <location>
        <begin position="744"/>
        <end position="799"/>
    </location>
</feature>
<gene>
    <name evidence="8" type="ORF">WJX72_006358</name>
</gene>
<dbReference type="InterPro" id="IPR038718">
    <property type="entry name" value="SNF2-like_sf"/>
</dbReference>
<feature type="region of interest" description="Disordered" evidence="5">
    <location>
        <begin position="636"/>
        <end position="693"/>
    </location>
</feature>
<evidence type="ECO:0000313" key="8">
    <source>
        <dbReference type="EMBL" id="KAK9808913.1"/>
    </source>
</evidence>
<feature type="domain" description="Helicase C-terminal" evidence="7">
    <location>
        <begin position="451"/>
        <end position="603"/>
    </location>
</feature>
<evidence type="ECO:0000256" key="5">
    <source>
        <dbReference type="SAM" id="MobiDB-lite"/>
    </source>
</evidence>
<accession>A0AAW1PLF1</accession>
<name>A0AAW1PLF1_9CHLO</name>
<protein>
    <submittedName>
        <fullName evidence="8">Uncharacterized protein</fullName>
    </submittedName>
</protein>
<dbReference type="GO" id="GO:0004386">
    <property type="term" value="F:helicase activity"/>
    <property type="evidence" value="ECO:0007669"/>
    <property type="project" value="UniProtKB-KW"/>
</dbReference>
<dbReference type="FunFam" id="3.40.50.300:FF:000332">
    <property type="entry name" value="DNA repair and recombination protein RAD54-like"/>
    <property type="match status" value="1"/>
</dbReference>
<dbReference type="AlphaFoldDB" id="A0AAW1PLF1"/>
<dbReference type="GO" id="GO:0005524">
    <property type="term" value="F:ATP binding"/>
    <property type="evidence" value="ECO:0007669"/>
    <property type="project" value="UniProtKB-KW"/>
</dbReference>
<dbReference type="EMBL" id="JALJOR010000011">
    <property type="protein sequence ID" value="KAK9808913.1"/>
    <property type="molecule type" value="Genomic_DNA"/>
</dbReference>
<dbReference type="Gene3D" id="3.40.50.10810">
    <property type="entry name" value="Tandem AAA-ATPase domain"/>
    <property type="match status" value="1"/>
</dbReference>
<dbReference type="GO" id="GO:0015616">
    <property type="term" value="F:DNA translocase activity"/>
    <property type="evidence" value="ECO:0007669"/>
    <property type="project" value="TreeGrafter"/>
</dbReference>
<dbReference type="InterPro" id="IPR027417">
    <property type="entry name" value="P-loop_NTPase"/>
</dbReference>
<evidence type="ECO:0000259" key="7">
    <source>
        <dbReference type="PROSITE" id="PS51194"/>
    </source>
</evidence>
<dbReference type="InterPro" id="IPR014001">
    <property type="entry name" value="Helicase_ATP-bd"/>
</dbReference>
<evidence type="ECO:0000256" key="2">
    <source>
        <dbReference type="ARBA" id="ARBA00022801"/>
    </source>
</evidence>
<dbReference type="Pfam" id="PF00176">
    <property type="entry name" value="SNF2-rel_dom"/>
    <property type="match status" value="1"/>
</dbReference>
<dbReference type="Pfam" id="PF00271">
    <property type="entry name" value="Helicase_C"/>
    <property type="match status" value="1"/>
</dbReference>
<evidence type="ECO:0000256" key="3">
    <source>
        <dbReference type="ARBA" id="ARBA00022806"/>
    </source>
</evidence>
<sequence length="799" mass="88030">MRKQRAANIQALLSNRLETNRQPMLPRLLSVQGAEAVLRKAFKSPHPSAPSVSLAADEPEVKPLILWDVPDGQEGKPVAVDPMLTKWLRPHQREGVQFMFECVCGLREYEGQGCILADDMGLGKTLQGITLLWTLLKSGHELLGGEPIAKRIIIVCPTSLVSNWDSECDKWLKGRVKTLPLCESSRDDVIQSVSQFLSPRNPYQVLIVSYETFRLHAAKFTGEHACDLLICDEAHRLKNDQTLTNKALDSLDCKRRVLLSGTPMQNHLDEFYAMVSFCNPNVLGSPSAFRREFEGPILAGREPDATAEVAELGAERSSELSAIVNQFILRRTNALLSAHLPPKVVEVVCCKMTELQRSLYCHFLASNAAAKLLTGKKAARVLSAITALKKLCNHPKLIYDVINAPFNQGGGGVDGFEDCGQFFPPGLFDDGRPGRGSMPLGWEALSGKFCVLAKMLAKLRADTDDRIVIVSNYTQTLDLFAQLCRERQYPFLRLDGTTTITKRQKLVKQFNDLEQRQFVFLLSSKAGGCGLNLVGGNRLVLFDPDWNPANDKQAAARVWRDGQMKRVYVYRFLTTGTIEEKVYQRQLSKEGLQSVVNKTDEAGGAGGSNMMSTEELRDLFTLRPDTLSDTFDSMCSRQEAEEAPHDQEAERRASHESASSSGCEQADPGRQAVHRAQVGAPAEEDLKSWGQHSSTATVPDAVMQHIGDEQVSFVFSCQVEGKPLDNEPIIPALAAGQAVKASSSAASRQPLGQLSNTSMERQKAAGMESGASKRPRVEPSVKPTRPKPVFMSDSDDDFV</sequence>
<dbReference type="PROSITE" id="PS51194">
    <property type="entry name" value="HELICASE_CTER"/>
    <property type="match status" value="1"/>
</dbReference>
<dbReference type="GO" id="GO:0005634">
    <property type="term" value="C:nucleus"/>
    <property type="evidence" value="ECO:0007669"/>
    <property type="project" value="TreeGrafter"/>
</dbReference>
<keyword evidence="9" id="KW-1185">Reference proteome</keyword>
<dbReference type="PANTHER" id="PTHR45629:SF7">
    <property type="entry name" value="DNA EXCISION REPAIR PROTEIN ERCC-6-RELATED"/>
    <property type="match status" value="1"/>
</dbReference>
<dbReference type="InterPro" id="IPR049730">
    <property type="entry name" value="SNF2/RAD54-like_C"/>
</dbReference>
<evidence type="ECO:0000256" key="1">
    <source>
        <dbReference type="ARBA" id="ARBA00022741"/>
    </source>
</evidence>
<dbReference type="GO" id="GO:0045003">
    <property type="term" value="P:double-strand break repair via synthesis-dependent strand annealing"/>
    <property type="evidence" value="ECO:0007669"/>
    <property type="project" value="TreeGrafter"/>
</dbReference>
<keyword evidence="4" id="KW-0067">ATP-binding</keyword>
<dbReference type="Gene3D" id="1.20.120.850">
    <property type="entry name" value="SWI2/SNF2 ATPases, N-terminal domain"/>
    <property type="match status" value="1"/>
</dbReference>
<dbReference type="InterPro" id="IPR000330">
    <property type="entry name" value="SNF2_N"/>
</dbReference>
<keyword evidence="1" id="KW-0547">Nucleotide-binding</keyword>
<evidence type="ECO:0000313" key="9">
    <source>
        <dbReference type="Proteomes" id="UP001489004"/>
    </source>
</evidence>
<dbReference type="CDD" id="cd18004">
    <property type="entry name" value="DEXHc_RAD54"/>
    <property type="match status" value="1"/>
</dbReference>
<proteinExistence type="predicted"/>
<keyword evidence="3" id="KW-0347">Helicase</keyword>
<dbReference type="SMART" id="SM00490">
    <property type="entry name" value="HELICc"/>
    <property type="match status" value="1"/>
</dbReference>
<feature type="domain" description="Helicase ATP-binding" evidence="6">
    <location>
        <begin position="105"/>
        <end position="281"/>
    </location>
</feature>
<dbReference type="SMART" id="SM00487">
    <property type="entry name" value="DEXDc"/>
    <property type="match status" value="1"/>
</dbReference>
<evidence type="ECO:0000259" key="6">
    <source>
        <dbReference type="PROSITE" id="PS51192"/>
    </source>
</evidence>
<reference evidence="8 9" key="1">
    <citation type="journal article" date="2024" name="Nat. Commun.">
        <title>Phylogenomics reveals the evolutionary origins of lichenization in chlorophyte algae.</title>
        <authorList>
            <person name="Puginier C."/>
            <person name="Libourel C."/>
            <person name="Otte J."/>
            <person name="Skaloud P."/>
            <person name="Haon M."/>
            <person name="Grisel S."/>
            <person name="Petersen M."/>
            <person name="Berrin J.G."/>
            <person name="Delaux P.M."/>
            <person name="Dal Grande F."/>
            <person name="Keller J."/>
        </authorList>
    </citation>
    <scope>NUCLEOTIDE SEQUENCE [LARGE SCALE GENOMIC DNA]</scope>
    <source>
        <strain evidence="8 9">SAG 2043</strain>
    </source>
</reference>
<dbReference type="CDD" id="cd18793">
    <property type="entry name" value="SF2_C_SNF"/>
    <property type="match status" value="1"/>
</dbReference>
<dbReference type="PROSITE" id="PS51192">
    <property type="entry name" value="HELICASE_ATP_BIND_1"/>
    <property type="match status" value="1"/>
</dbReference>
<dbReference type="InterPro" id="IPR001650">
    <property type="entry name" value="Helicase_C-like"/>
</dbReference>
<dbReference type="Gene3D" id="3.40.50.300">
    <property type="entry name" value="P-loop containing nucleotide triphosphate hydrolases"/>
    <property type="match status" value="1"/>
</dbReference>
<evidence type="ECO:0000256" key="4">
    <source>
        <dbReference type="ARBA" id="ARBA00022840"/>
    </source>
</evidence>
<dbReference type="GO" id="GO:0007131">
    <property type="term" value="P:reciprocal meiotic recombination"/>
    <property type="evidence" value="ECO:0007669"/>
    <property type="project" value="TreeGrafter"/>
</dbReference>
<dbReference type="PANTHER" id="PTHR45629">
    <property type="entry name" value="SNF2/RAD54 FAMILY MEMBER"/>
    <property type="match status" value="1"/>
</dbReference>
<dbReference type="GO" id="GO:0016787">
    <property type="term" value="F:hydrolase activity"/>
    <property type="evidence" value="ECO:0007669"/>
    <property type="project" value="UniProtKB-KW"/>
</dbReference>
<dbReference type="SUPFAM" id="SSF52540">
    <property type="entry name" value="P-loop containing nucleoside triphosphate hydrolases"/>
    <property type="match status" value="2"/>
</dbReference>
<feature type="compositionally biased region" description="Polar residues" evidence="5">
    <location>
        <begin position="744"/>
        <end position="759"/>
    </location>
</feature>